<gene>
    <name evidence="4" type="ORF">GCM10023149_11230</name>
</gene>
<keyword evidence="1" id="KW-0547">Nucleotide-binding</keyword>
<evidence type="ECO:0000313" key="4">
    <source>
        <dbReference type="EMBL" id="GAA4314878.1"/>
    </source>
</evidence>
<sequence>MRVDILAFGVAKDIFGQPSISMEITNDATVYNLKYLLENQYPRLKQLSSYMIAVNNEYVLPGDTIHERDEIAIIPPVSGG</sequence>
<dbReference type="InterPro" id="IPR003749">
    <property type="entry name" value="ThiS/MoaD-like"/>
</dbReference>
<dbReference type="InterPro" id="IPR012675">
    <property type="entry name" value="Beta-grasp_dom_sf"/>
</dbReference>
<evidence type="ECO:0000256" key="3">
    <source>
        <dbReference type="ARBA" id="ARBA00024247"/>
    </source>
</evidence>
<dbReference type="Gene3D" id="3.10.20.30">
    <property type="match status" value="1"/>
</dbReference>
<comment type="caution">
    <text evidence="4">The sequence shown here is derived from an EMBL/GenBank/DDBJ whole genome shotgun (WGS) entry which is preliminary data.</text>
</comment>
<protein>
    <recommendedName>
        <fullName evidence="3">Molybdopterin synthase sulfur carrier subunit</fullName>
    </recommendedName>
</protein>
<comment type="similarity">
    <text evidence="2">Belongs to the MoaD family.</text>
</comment>
<dbReference type="Proteomes" id="UP001500582">
    <property type="component" value="Unassembled WGS sequence"/>
</dbReference>
<dbReference type="PANTHER" id="PTHR33359">
    <property type="entry name" value="MOLYBDOPTERIN SYNTHASE SULFUR CARRIER SUBUNIT"/>
    <property type="match status" value="1"/>
</dbReference>
<dbReference type="InterPro" id="IPR016155">
    <property type="entry name" value="Mopterin_synth/thiamin_S_b"/>
</dbReference>
<dbReference type="SUPFAM" id="SSF54285">
    <property type="entry name" value="MoaD/ThiS"/>
    <property type="match status" value="1"/>
</dbReference>
<evidence type="ECO:0000256" key="1">
    <source>
        <dbReference type="ARBA" id="ARBA00022741"/>
    </source>
</evidence>
<reference evidence="5" key="1">
    <citation type="journal article" date="2019" name="Int. J. Syst. Evol. Microbiol.">
        <title>The Global Catalogue of Microorganisms (GCM) 10K type strain sequencing project: providing services to taxonomists for standard genome sequencing and annotation.</title>
        <authorList>
            <consortium name="The Broad Institute Genomics Platform"/>
            <consortium name="The Broad Institute Genome Sequencing Center for Infectious Disease"/>
            <person name="Wu L."/>
            <person name="Ma J."/>
        </authorList>
    </citation>
    <scope>NUCLEOTIDE SEQUENCE [LARGE SCALE GENOMIC DNA]</scope>
    <source>
        <strain evidence="5">JCM 17705</strain>
    </source>
</reference>
<dbReference type="InterPro" id="IPR044672">
    <property type="entry name" value="MOCS2A"/>
</dbReference>
<dbReference type="EMBL" id="BAABFT010000002">
    <property type="protein sequence ID" value="GAA4314878.1"/>
    <property type="molecule type" value="Genomic_DNA"/>
</dbReference>
<dbReference type="PANTHER" id="PTHR33359:SF1">
    <property type="entry name" value="MOLYBDOPTERIN SYNTHASE SULFUR CARRIER SUBUNIT"/>
    <property type="match status" value="1"/>
</dbReference>
<evidence type="ECO:0000256" key="2">
    <source>
        <dbReference type="ARBA" id="ARBA00024200"/>
    </source>
</evidence>
<accession>A0ABP8G0X3</accession>
<name>A0ABP8G0X3_9SPHI</name>
<evidence type="ECO:0000313" key="5">
    <source>
        <dbReference type="Proteomes" id="UP001500582"/>
    </source>
</evidence>
<keyword evidence="5" id="KW-1185">Reference proteome</keyword>
<dbReference type="RefSeq" id="WP_345210028.1">
    <property type="nucleotide sequence ID" value="NZ_BAABFT010000002.1"/>
</dbReference>
<proteinExistence type="inferred from homology"/>
<dbReference type="CDD" id="cd00754">
    <property type="entry name" value="Ubl_MoaD"/>
    <property type="match status" value="1"/>
</dbReference>
<organism evidence="4 5">
    <name type="scientific">Mucilaginibacter gynuensis</name>
    <dbReference type="NCBI Taxonomy" id="1302236"/>
    <lineage>
        <taxon>Bacteria</taxon>
        <taxon>Pseudomonadati</taxon>
        <taxon>Bacteroidota</taxon>
        <taxon>Sphingobacteriia</taxon>
        <taxon>Sphingobacteriales</taxon>
        <taxon>Sphingobacteriaceae</taxon>
        <taxon>Mucilaginibacter</taxon>
    </lineage>
</organism>
<dbReference type="Pfam" id="PF02597">
    <property type="entry name" value="ThiS"/>
    <property type="match status" value="1"/>
</dbReference>